<sequence>MAYQMTFAQGEPAALKSAVSGVASFFVSVGRFMVSASANSGRLRQVEMLQAKSDRELADMGLKRDAIVHHVFRDLYYI</sequence>
<dbReference type="AlphaFoldDB" id="A0A0F9QPG0"/>
<organism evidence="1">
    <name type="scientific">marine sediment metagenome</name>
    <dbReference type="NCBI Taxonomy" id="412755"/>
    <lineage>
        <taxon>unclassified sequences</taxon>
        <taxon>metagenomes</taxon>
        <taxon>ecological metagenomes</taxon>
    </lineage>
</organism>
<accession>A0A0F9QPG0</accession>
<name>A0A0F9QPG0_9ZZZZ</name>
<protein>
    <submittedName>
        <fullName evidence="1">Uncharacterized protein</fullName>
    </submittedName>
</protein>
<proteinExistence type="predicted"/>
<dbReference type="EMBL" id="LAZR01001796">
    <property type="protein sequence ID" value="KKN38892.1"/>
    <property type="molecule type" value="Genomic_DNA"/>
</dbReference>
<evidence type="ECO:0000313" key="1">
    <source>
        <dbReference type="EMBL" id="KKN38892.1"/>
    </source>
</evidence>
<reference evidence="1" key="1">
    <citation type="journal article" date="2015" name="Nature">
        <title>Complex archaea that bridge the gap between prokaryotes and eukaryotes.</title>
        <authorList>
            <person name="Spang A."/>
            <person name="Saw J.H."/>
            <person name="Jorgensen S.L."/>
            <person name="Zaremba-Niedzwiedzka K."/>
            <person name="Martijn J."/>
            <person name="Lind A.E."/>
            <person name="van Eijk R."/>
            <person name="Schleper C."/>
            <person name="Guy L."/>
            <person name="Ettema T.J."/>
        </authorList>
    </citation>
    <scope>NUCLEOTIDE SEQUENCE</scope>
</reference>
<gene>
    <name evidence="1" type="ORF">LCGC14_0748880</name>
</gene>
<comment type="caution">
    <text evidence="1">The sequence shown here is derived from an EMBL/GenBank/DDBJ whole genome shotgun (WGS) entry which is preliminary data.</text>
</comment>